<sequence>MTGANNCVHVRVSVELHGMLSYQVSSFQTTVPHKEEWTLLCKHLLFYPNILENSVRDVESGIIEPQLLSRFLMSLCANFSIYYRRVRILTHSKAFLSSILFLAIHKTPNRLHSPLCQQNGDAWIHAGSFHSQLFVLFRGMRFT</sequence>
<dbReference type="EMBL" id="OB794381">
    <property type="protein sequence ID" value="CAD7430178.1"/>
    <property type="molecule type" value="Genomic_DNA"/>
</dbReference>
<dbReference type="AlphaFoldDB" id="A0A7R9E9Y4"/>
<feature type="domain" description="DALR anticodon binding" evidence="1">
    <location>
        <begin position="8"/>
        <end position="111"/>
    </location>
</feature>
<proteinExistence type="predicted"/>
<reference evidence="2" key="1">
    <citation type="submission" date="2020-11" db="EMBL/GenBank/DDBJ databases">
        <authorList>
            <person name="Tran Van P."/>
        </authorList>
    </citation>
    <scope>NUCLEOTIDE SEQUENCE</scope>
</reference>
<dbReference type="Pfam" id="PF05746">
    <property type="entry name" value="DALR_1"/>
    <property type="match status" value="1"/>
</dbReference>
<dbReference type="GO" id="GO:0005524">
    <property type="term" value="F:ATP binding"/>
    <property type="evidence" value="ECO:0007669"/>
    <property type="project" value="InterPro"/>
</dbReference>
<evidence type="ECO:0000259" key="1">
    <source>
        <dbReference type="SMART" id="SM00836"/>
    </source>
</evidence>
<dbReference type="SMART" id="SM00836">
    <property type="entry name" value="DALR_1"/>
    <property type="match status" value="1"/>
</dbReference>
<dbReference type="GO" id="GO:0006420">
    <property type="term" value="P:arginyl-tRNA aminoacylation"/>
    <property type="evidence" value="ECO:0007669"/>
    <property type="project" value="InterPro"/>
</dbReference>
<evidence type="ECO:0000313" key="2">
    <source>
        <dbReference type="EMBL" id="CAD7430178.1"/>
    </source>
</evidence>
<gene>
    <name evidence="2" type="ORF">TMSB3V08_LOCUS6941</name>
</gene>
<accession>A0A7R9E9Y4</accession>
<name>A0A7R9E9Y4_9NEOP</name>
<organism evidence="2">
    <name type="scientific">Timema monikensis</name>
    <dbReference type="NCBI Taxonomy" id="170555"/>
    <lineage>
        <taxon>Eukaryota</taxon>
        <taxon>Metazoa</taxon>
        <taxon>Ecdysozoa</taxon>
        <taxon>Arthropoda</taxon>
        <taxon>Hexapoda</taxon>
        <taxon>Insecta</taxon>
        <taxon>Pterygota</taxon>
        <taxon>Neoptera</taxon>
        <taxon>Polyneoptera</taxon>
        <taxon>Phasmatodea</taxon>
        <taxon>Timematodea</taxon>
        <taxon>Timematoidea</taxon>
        <taxon>Timematidae</taxon>
        <taxon>Timema</taxon>
    </lineage>
</organism>
<protein>
    <recommendedName>
        <fullName evidence="1">DALR anticodon binding domain-containing protein</fullName>
    </recommendedName>
</protein>
<dbReference type="SUPFAM" id="SSF47323">
    <property type="entry name" value="Anticodon-binding domain of a subclass of class I aminoacyl-tRNA synthetases"/>
    <property type="match status" value="1"/>
</dbReference>
<dbReference type="InterPro" id="IPR009080">
    <property type="entry name" value="tRNAsynth_Ia_anticodon-bd"/>
</dbReference>
<dbReference type="InterPro" id="IPR008909">
    <property type="entry name" value="DALR_anticod-bd"/>
</dbReference>
<dbReference type="Gene3D" id="1.10.730.10">
    <property type="entry name" value="Isoleucyl-tRNA Synthetase, Domain 1"/>
    <property type="match status" value="1"/>
</dbReference>
<dbReference type="GO" id="GO:0004814">
    <property type="term" value="F:arginine-tRNA ligase activity"/>
    <property type="evidence" value="ECO:0007669"/>
    <property type="project" value="InterPro"/>
</dbReference>